<reference evidence="2" key="1">
    <citation type="journal article" date="2020" name="Stud. Mycol.">
        <title>101 Dothideomycetes genomes: a test case for predicting lifestyles and emergence of pathogens.</title>
        <authorList>
            <person name="Haridas S."/>
            <person name="Albert R."/>
            <person name="Binder M."/>
            <person name="Bloem J."/>
            <person name="Labutti K."/>
            <person name="Salamov A."/>
            <person name="Andreopoulos B."/>
            <person name="Baker S."/>
            <person name="Barry K."/>
            <person name="Bills G."/>
            <person name="Bluhm B."/>
            <person name="Cannon C."/>
            <person name="Castanera R."/>
            <person name="Culley D."/>
            <person name="Daum C."/>
            <person name="Ezra D."/>
            <person name="Gonzalez J."/>
            <person name="Henrissat B."/>
            <person name="Kuo A."/>
            <person name="Liang C."/>
            <person name="Lipzen A."/>
            <person name="Lutzoni F."/>
            <person name="Magnuson J."/>
            <person name="Mondo S."/>
            <person name="Nolan M."/>
            <person name="Ohm R."/>
            <person name="Pangilinan J."/>
            <person name="Park H.-J."/>
            <person name="Ramirez L."/>
            <person name="Alfaro M."/>
            <person name="Sun H."/>
            <person name="Tritt A."/>
            <person name="Yoshinaga Y."/>
            <person name="Zwiers L.-H."/>
            <person name="Turgeon B."/>
            <person name="Goodwin S."/>
            <person name="Spatafora J."/>
            <person name="Crous P."/>
            <person name="Grigoriev I."/>
        </authorList>
    </citation>
    <scope>NUCLEOTIDE SEQUENCE</scope>
    <source>
        <strain evidence="2">CBS 279.74</strain>
    </source>
</reference>
<evidence type="ECO:0008006" key="4">
    <source>
        <dbReference type="Google" id="ProtNLM"/>
    </source>
</evidence>
<evidence type="ECO:0000313" key="3">
    <source>
        <dbReference type="Proteomes" id="UP000799428"/>
    </source>
</evidence>
<dbReference type="Proteomes" id="UP000799428">
    <property type="component" value="Unassembled WGS sequence"/>
</dbReference>
<dbReference type="PANTHER" id="PTHR37014:SF1">
    <property type="entry name" value="EXPRESSION LETHALITY PROTEIN HEL10, PUTATIVE (AFU_ORTHOLOGUE AFUA_1G06580)-RELATED"/>
    <property type="match status" value="1"/>
</dbReference>
<dbReference type="EMBL" id="MU005777">
    <property type="protein sequence ID" value="KAF2705935.1"/>
    <property type="molecule type" value="Genomic_DNA"/>
</dbReference>
<name>A0A6G1K084_9PLEO</name>
<feature type="compositionally biased region" description="Low complexity" evidence="1">
    <location>
        <begin position="1"/>
        <end position="78"/>
    </location>
</feature>
<evidence type="ECO:0000313" key="2">
    <source>
        <dbReference type="EMBL" id="KAF2705935.1"/>
    </source>
</evidence>
<proteinExistence type="predicted"/>
<keyword evidence="3" id="KW-1185">Reference proteome</keyword>
<feature type="compositionally biased region" description="Low complexity" evidence="1">
    <location>
        <begin position="93"/>
        <end position="128"/>
    </location>
</feature>
<dbReference type="AlphaFoldDB" id="A0A6G1K084"/>
<gene>
    <name evidence="2" type="ORF">K504DRAFT_505660</name>
</gene>
<sequence>MSDPYNQYGHQYNQYPPQQQYGSSAPGQGYSPPQEQYGQQPYQQPYQQPAYPSYPPQQGHGDQTQYGQQPYGPPSQGGFQHGQSQAPVPYSDPYQQQQQGQYGQPQYPGSAPAQQFPQQGAYQQNQYPHDAQAPYGQPGQQYHGSTDPNAQAEGDRGLMGALGGGAAGYFGGNKMGGHGIIGALAGAVLGSKLEDKHKHNKPGGY</sequence>
<accession>A0A6G1K084</accession>
<feature type="region of interest" description="Disordered" evidence="1">
    <location>
        <begin position="1"/>
        <end position="165"/>
    </location>
</feature>
<protein>
    <recommendedName>
        <fullName evidence="4">Glycine zipper 2TM domain-containing protein</fullName>
    </recommendedName>
</protein>
<dbReference type="PANTHER" id="PTHR37014">
    <property type="entry name" value="EXPRESSION LETHALITY PROTEIN HEL10, PUTATIVE (AFU_ORTHOLOGUE AFUA_1G06580)-RELATED"/>
    <property type="match status" value="1"/>
</dbReference>
<organism evidence="2 3">
    <name type="scientific">Pleomassaria siparia CBS 279.74</name>
    <dbReference type="NCBI Taxonomy" id="1314801"/>
    <lineage>
        <taxon>Eukaryota</taxon>
        <taxon>Fungi</taxon>
        <taxon>Dikarya</taxon>
        <taxon>Ascomycota</taxon>
        <taxon>Pezizomycotina</taxon>
        <taxon>Dothideomycetes</taxon>
        <taxon>Pleosporomycetidae</taxon>
        <taxon>Pleosporales</taxon>
        <taxon>Pleomassariaceae</taxon>
        <taxon>Pleomassaria</taxon>
    </lineage>
</organism>
<feature type="compositionally biased region" description="Polar residues" evidence="1">
    <location>
        <begin position="138"/>
        <end position="149"/>
    </location>
</feature>
<evidence type="ECO:0000256" key="1">
    <source>
        <dbReference type="SAM" id="MobiDB-lite"/>
    </source>
</evidence>